<keyword evidence="3" id="KW-1185">Reference proteome</keyword>
<dbReference type="eggNOG" id="ENOG502T3B2">
    <property type="taxonomic scope" value="Eukaryota"/>
</dbReference>
<gene>
    <name evidence="2" type="ORF">SPAPADRAFT_49125</name>
</gene>
<evidence type="ECO:0008006" key="4">
    <source>
        <dbReference type="Google" id="ProtNLM"/>
    </source>
</evidence>
<reference evidence="2 3" key="1">
    <citation type="journal article" date="2011" name="Proc. Natl. Acad. Sci. U.S.A.">
        <title>Comparative genomics of xylose-fermenting fungi for enhanced biofuel production.</title>
        <authorList>
            <person name="Wohlbach D.J."/>
            <person name="Kuo A."/>
            <person name="Sato T.K."/>
            <person name="Potts K.M."/>
            <person name="Salamov A.A."/>
            <person name="LaButti K.M."/>
            <person name="Sun H."/>
            <person name="Clum A."/>
            <person name="Pangilinan J.L."/>
            <person name="Lindquist E.A."/>
            <person name="Lucas S."/>
            <person name="Lapidus A."/>
            <person name="Jin M."/>
            <person name="Gunawan C."/>
            <person name="Balan V."/>
            <person name="Dale B.E."/>
            <person name="Jeffries T.W."/>
            <person name="Zinkel R."/>
            <person name="Barry K.W."/>
            <person name="Grigoriev I.V."/>
            <person name="Gasch A.P."/>
        </authorList>
    </citation>
    <scope>NUCLEOTIDE SEQUENCE [LARGE SCALE GENOMIC DNA]</scope>
    <source>
        <strain evidence="3">NRRL Y-27907 / 11-Y1</strain>
    </source>
</reference>
<proteinExistence type="predicted"/>
<name>G3AJZ4_SPAPN</name>
<dbReference type="AlphaFoldDB" id="G3AJZ4"/>
<evidence type="ECO:0000313" key="2">
    <source>
        <dbReference type="EMBL" id="EGW34045.1"/>
    </source>
</evidence>
<dbReference type="OMA" id="IFLPLWF"/>
<dbReference type="InParanoid" id="G3AJZ4"/>
<dbReference type="HOGENOM" id="CLU_750104_0_0_1"/>
<dbReference type="RefSeq" id="XP_007373629.1">
    <property type="nucleotide sequence ID" value="XM_007373567.1"/>
</dbReference>
<dbReference type="EMBL" id="GL996500">
    <property type="protein sequence ID" value="EGW34045.1"/>
    <property type="molecule type" value="Genomic_DNA"/>
</dbReference>
<keyword evidence="1" id="KW-0812">Transmembrane</keyword>
<sequence length="386" mass="44259">MIRRFNYSSRPFRILRSIQPHTCPPILGTSTPIFRKTYFNSPPTQNLTKEEYEKIKYDQLVNESLLNTIQGATGSSNSSSGGSTEQRMKDTRKLPISTVLLLIAAGSSLSMLVYVIVQYRKFEKETNASAGSTITTRSLFLPLWFHTNWFNRKRYQFPQGINYFDQDYHEYILTEMCQLNKSSNDNLENYCSILEQENIKYTVLQKLSSNSKVKQIFGLPLVIESIDISQFKIWVESKYPGVSGIRIDISKQTNEQNNDSSTDVNLSWCIKPINFGSIVNNMLVQLGLKLDRLESSNAEIKTHEKSSGKVHEMKLEKSKLVLNKNRDYDIAFTGKLLVMDKSKTKSWTLIYKGIIDFDHLMINRGVKIVSMDLKSGTSENITYKIL</sequence>
<evidence type="ECO:0000313" key="3">
    <source>
        <dbReference type="Proteomes" id="UP000000709"/>
    </source>
</evidence>
<dbReference type="GeneID" id="18871307"/>
<keyword evidence="1" id="KW-1133">Transmembrane helix</keyword>
<organism evidence="3">
    <name type="scientific">Spathaspora passalidarum (strain NRRL Y-27907 / 11-Y1)</name>
    <dbReference type="NCBI Taxonomy" id="619300"/>
    <lineage>
        <taxon>Eukaryota</taxon>
        <taxon>Fungi</taxon>
        <taxon>Dikarya</taxon>
        <taxon>Ascomycota</taxon>
        <taxon>Saccharomycotina</taxon>
        <taxon>Pichiomycetes</taxon>
        <taxon>Debaryomycetaceae</taxon>
        <taxon>Spathaspora</taxon>
    </lineage>
</organism>
<dbReference type="OrthoDB" id="4088947at2759"/>
<keyword evidence="1" id="KW-0472">Membrane</keyword>
<evidence type="ECO:0000256" key="1">
    <source>
        <dbReference type="SAM" id="Phobius"/>
    </source>
</evidence>
<feature type="transmembrane region" description="Helical" evidence="1">
    <location>
        <begin position="96"/>
        <end position="117"/>
    </location>
</feature>
<accession>G3AJZ4</accession>
<dbReference type="Proteomes" id="UP000000709">
    <property type="component" value="Unassembled WGS sequence"/>
</dbReference>
<dbReference type="KEGG" id="spaa:SPAPADRAFT_49125"/>
<protein>
    <recommendedName>
        <fullName evidence="4">Altered inheritance of mitochondria protein 39, mitochondrial</fullName>
    </recommendedName>
</protein>